<protein>
    <submittedName>
        <fullName evidence="1">Uncharacterized protein</fullName>
    </submittedName>
</protein>
<proteinExistence type="predicted"/>
<name>A0ACD5G6L0_BORAD</name>
<sequence length="125" mass="14756">MKNKLTNLKKLLLIELLPKLTRPWKIKIRDMHWQILSLPAEEYDRASKALQPKIQKLYADFVKTYESEFKILNETDKNNLMQAKQKGQEIIKQVKSFYDHFSDFVVAMANETSKILNQEAEESII</sequence>
<accession>A0ACD5G6L0</accession>
<reference evidence="1" key="1">
    <citation type="submission" date="2024-11" db="EMBL/GenBank/DDBJ databases">
        <title>Sequencing of Borrelia variable plasmids from multiple Borrelia sensu lato isolates.</title>
        <authorList>
            <person name="Mongodin E.F."/>
            <person name="Rudenko N."/>
            <person name="Fraser C.M."/>
            <person name="Schutzer S."/>
            <person name="Luft B."/>
            <person name="Morgan R."/>
            <person name="Casjens S."/>
            <person name="Qiu W."/>
        </authorList>
    </citation>
    <scope>NUCLEOTIDE SEQUENCE</scope>
    <source>
        <strain evidence="1">21038</strain>
    </source>
</reference>
<geneLocation type="plasmid" evidence="1 2">
    <name>lp28-8</name>
</geneLocation>
<organism evidence="1 2">
    <name type="scientific">Borrelia andersonii</name>
    <name type="common">Borreliella andersonii</name>
    <dbReference type="NCBI Taxonomy" id="42109"/>
    <lineage>
        <taxon>Bacteria</taxon>
        <taxon>Pseudomonadati</taxon>
        <taxon>Spirochaetota</taxon>
        <taxon>Spirochaetia</taxon>
        <taxon>Spirochaetales</taxon>
        <taxon>Borreliaceae</taxon>
        <taxon>Borreliella</taxon>
    </lineage>
</organism>
<gene>
    <name evidence="1" type="ORF">QIA45_05270</name>
</gene>
<evidence type="ECO:0000313" key="1">
    <source>
        <dbReference type="EMBL" id="XOU13282.1"/>
    </source>
</evidence>
<dbReference type="Proteomes" id="UP001305787">
    <property type="component" value="Plasmid lp28-8"/>
</dbReference>
<keyword evidence="1" id="KW-0614">Plasmid</keyword>
<keyword evidence="2" id="KW-1185">Reference proteome</keyword>
<evidence type="ECO:0000313" key="2">
    <source>
        <dbReference type="Proteomes" id="UP001305787"/>
    </source>
</evidence>
<dbReference type="EMBL" id="CP179265">
    <property type="protein sequence ID" value="XOU13282.1"/>
    <property type="molecule type" value="Genomic_DNA"/>
</dbReference>